<evidence type="ECO:0000259" key="2">
    <source>
        <dbReference type="SMART" id="SM00822"/>
    </source>
</evidence>
<gene>
    <name evidence="3" type="ORF">JKP88DRAFT_271308</name>
</gene>
<comment type="caution">
    <text evidence="3">The sequence shown here is derived from an EMBL/GenBank/DDBJ whole genome shotgun (WGS) entry which is preliminary data.</text>
</comment>
<dbReference type="CDD" id="cd05233">
    <property type="entry name" value="SDR_c"/>
    <property type="match status" value="1"/>
</dbReference>
<name>A0A835ZCX6_9STRA</name>
<dbReference type="OrthoDB" id="47007at2759"/>
<dbReference type="EMBL" id="JAFCMP010000020">
    <property type="protein sequence ID" value="KAG5191400.1"/>
    <property type="molecule type" value="Genomic_DNA"/>
</dbReference>
<evidence type="ECO:0000313" key="3">
    <source>
        <dbReference type="EMBL" id="KAG5191400.1"/>
    </source>
</evidence>
<dbReference type="Proteomes" id="UP000664859">
    <property type="component" value="Unassembled WGS sequence"/>
</dbReference>
<reference evidence="3" key="1">
    <citation type="submission" date="2021-02" db="EMBL/GenBank/DDBJ databases">
        <title>First Annotated Genome of the Yellow-green Alga Tribonema minus.</title>
        <authorList>
            <person name="Mahan K.M."/>
        </authorList>
    </citation>
    <scope>NUCLEOTIDE SEQUENCE</scope>
    <source>
        <strain evidence="3">UTEX B ZZ1240</strain>
    </source>
</reference>
<protein>
    <submittedName>
        <fullName evidence="3">Short-chain dehydrogenase/reductase SDR</fullName>
    </submittedName>
</protein>
<dbReference type="PRINTS" id="PR00081">
    <property type="entry name" value="GDHRDH"/>
</dbReference>
<feature type="domain" description="Ketoreductase" evidence="2">
    <location>
        <begin position="17"/>
        <end position="195"/>
    </location>
</feature>
<dbReference type="AlphaFoldDB" id="A0A835ZCX6"/>
<dbReference type="FunFam" id="3.40.50.720:FF:000084">
    <property type="entry name" value="Short-chain dehydrogenase reductase"/>
    <property type="match status" value="1"/>
</dbReference>
<dbReference type="PANTHER" id="PTHR43943">
    <property type="entry name" value="DEHYDROGENASE/REDUCTASE (SDR FAMILY) MEMBER 4"/>
    <property type="match status" value="1"/>
</dbReference>
<dbReference type="InterPro" id="IPR057326">
    <property type="entry name" value="KR_dom"/>
</dbReference>
<dbReference type="Pfam" id="PF13561">
    <property type="entry name" value="adh_short_C2"/>
    <property type="match status" value="1"/>
</dbReference>
<evidence type="ECO:0000256" key="1">
    <source>
        <dbReference type="ARBA" id="ARBA00006484"/>
    </source>
</evidence>
<sequence length="263" mass="26920">MLKGTAEAAEKERFNGKVAIVTGASTGMGLATTAQLVREGAKVVMVSRSQDKLDAAVAEIKAKVGQVTTLAADVSQEATNKAMVELAMAKYGRLDIVFFNAGTFEGALLAQAILATNFKSAVFGFKYALPAIEKSGGQGSIVVNSSVAGSAVCALPRAAGAAVYSASKAAVDMLVKYAAVEAAPHNTRVNSIAPGTVRTPFLQGVHPGLQDSDIDRGAKGIQLIQRAASPEEVAKFVCFLASDEASFVTGSVHLVDGGAAVAM</sequence>
<dbReference type="PRINTS" id="PR00080">
    <property type="entry name" value="SDRFAMILY"/>
</dbReference>
<dbReference type="InterPro" id="IPR002347">
    <property type="entry name" value="SDR_fam"/>
</dbReference>
<dbReference type="InterPro" id="IPR036291">
    <property type="entry name" value="NAD(P)-bd_dom_sf"/>
</dbReference>
<proteinExistence type="inferred from homology"/>
<dbReference type="SUPFAM" id="SSF51735">
    <property type="entry name" value="NAD(P)-binding Rossmann-fold domains"/>
    <property type="match status" value="1"/>
</dbReference>
<dbReference type="Gene3D" id="3.40.50.720">
    <property type="entry name" value="NAD(P)-binding Rossmann-like Domain"/>
    <property type="match status" value="1"/>
</dbReference>
<keyword evidence="4" id="KW-1185">Reference proteome</keyword>
<accession>A0A835ZCX6</accession>
<comment type="similarity">
    <text evidence="1">Belongs to the short-chain dehydrogenases/reductases (SDR) family.</text>
</comment>
<dbReference type="PANTHER" id="PTHR43943:SF2">
    <property type="entry name" value="DEHYDROGENASE_REDUCTASE 4"/>
    <property type="match status" value="1"/>
</dbReference>
<evidence type="ECO:0000313" key="4">
    <source>
        <dbReference type="Proteomes" id="UP000664859"/>
    </source>
</evidence>
<dbReference type="SMART" id="SM00822">
    <property type="entry name" value="PKS_KR"/>
    <property type="match status" value="1"/>
</dbReference>
<organism evidence="3 4">
    <name type="scientific">Tribonema minus</name>
    <dbReference type="NCBI Taxonomy" id="303371"/>
    <lineage>
        <taxon>Eukaryota</taxon>
        <taxon>Sar</taxon>
        <taxon>Stramenopiles</taxon>
        <taxon>Ochrophyta</taxon>
        <taxon>PX clade</taxon>
        <taxon>Xanthophyceae</taxon>
        <taxon>Tribonematales</taxon>
        <taxon>Tribonemataceae</taxon>
        <taxon>Tribonema</taxon>
    </lineage>
</organism>